<feature type="non-terminal residue" evidence="1">
    <location>
        <position position="1"/>
    </location>
</feature>
<comment type="caution">
    <text evidence="1">The sequence shown here is derived from an EMBL/GenBank/DDBJ whole genome shotgun (WGS) entry which is preliminary data.</text>
</comment>
<evidence type="ECO:0000313" key="1">
    <source>
        <dbReference type="EMBL" id="MBF1283895.1"/>
    </source>
</evidence>
<proteinExistence type="predicted"/>
<dbReference type="Proteomes" id="UP000709351">
    <property type="component" value="Unassembled WGS sequence"/>
</dbReference>
<organism evidence="1 2">
    <name type="scientific">Oribacterium parvum</name>
    <dbReference type="NCBI Taxonomy" id="1501329"/>
    <lineage>
        <taxon>Bacteria</taxon>
        <taxon>Bacillati</taxon>
        <taxon>Bacillota</taxon>
        <taxon>Clostridia</taxon>
        <taxon>Lachnospirales</taxon>
        <taxon>Lachnospiraceae</taxon>
        <taxon>Oribacterium</taxon>
    </lineage>
</organism>
<protein>
    <submittedName>
        <fullName evidence="1">Uncharacterized protein</fullName>
    </submittedName>
</protein>
<name>A0A930DNZ4_9FIRM</name>
<reference evidence="1" key="1">
    <citation type="submission" date="2020-04" db="EMBL/GenBank/DDBJ databases">
        <title>Deep metagenomics examines the oral microbiome during advanced dental caries in children, revealing novel taxa and co-occurrences with host molecules.</title>
        <authorList>
            <person name="Baker J.L."/>
            <person name="Morton J.T."/>
            <person name="Dinis M."/>
            <person name="Alvarez R."/>
            <person name="Tran N.C."/>
            <person name="Knight R."/>
            <person name="Edlund A."/>
        </authorList>
    </citation>
    <scope>NUCLEOTIDE SEQUENCE</scope>
    <source>
        <strain evidence="1">JCVI_24_bin.2</strain>
    </source>
</reference>
<gene>
    <name evidence="1" type="ORF">HXM93_05105</name>
</gene>
<evidence type="ECO:0000313" key="2">
    <source>
        <dbReference type="Proteomes" id="UP000709351"/>
    </source>
</evidence>
<dbReference type="AlphaFoldDB" id="A0A930DNZ4"/>
<dbReference type="EMBL" id="JABZRD010000285">
    <property type="protein sequence ID" value="MBF1283895.1"/>
    <property type="molecule type" value="Genomic_DNA"/>
</dbReference>
<accession>A0A930DNZ4</accession>
<sequence>FPVSISMGSASYREVAEKIPMEKREHLTVSHVIRQADGKMYDDKYRMKKSRDQEISF</sequence>